<dbReference type="Pfam" id="PF13356">
    <property type="entry name" value="Arm-DNA-bind_3"/>
    <property type="match status" value="1"/>
</dbReference>
<dbReference type="InParanoid" id="A0A5Q0BKX9"/>
<dbReference type="EMBL" id="CP044205">
    <property type="protein sequence ID" value="QFY42778.1"/>
    <property type="molecule type" value="Genomic_DNA"/>
</dbReference>
<sequence length="177" mass="20163">MDKKFSFTKPRLDALPFATAGERIIYQDTHKNASGLLLRVTVTAKTFFIRRFVNGQTERVTLGKFPSMTIEQARNDAAEKVSRIAGGESVATVKRAKREEMTLQELFDEYMVRRAAFNRRPEKAQKFFNLYLTPWAKRKASSVSHEDVTALHTRIGKNNGRPAANQALALLHVMYNE</sequence>
<evidence type="ECO:0000313" key="5">
    <source>
        <dbReference type="EMBL" id="QFY42778.1"/>
    </source>
</evidence>
<name>A0A5Q0BKX9_9GAMM</name>
<dbReference type="InterPro" id="IPR038488">
    <property type="entry name" value="Integrase_DNA-bd_sf"/>
</dbReference>
<dbReference type="InterPro" id="IPR025166">
    <property type="entry name" value="Integrase_DNA_bind_dom"/>
</dbReference>
<dbReference type="Gene3D" id="1.10.150.130">
    <property type="match status" value="1"/>
</dbReference>
<keyword evidence="6" id="KW-1185">Reference proteome</keyword>
<evidence type="ECO:0000256" key="3">
    <source>
        <dbReference type="ARBA" id="ARBA00023125"/>
    </source>
</evidence>
<organism evidence="5 6">
    <name type="scientific">Candidatus Methylospira mobilis</name>
    <dbReference type="NCBI Taxonomy" id="1808979"/>
    <lineage>
        <taxon>Bacteria</taxon>
        <taxon>Pseudomonadati</taxon>
        <taxon>Pseudomonadota</taxon>
        <taxon>Gammaproteobacteria</taxon>
        <taxon>Methylococcales</taxon>
        <taxon>Methylococcaceae</taxon>
        <taxon>Candidatus Methylospira</taxon>
    </lineage>
</organism>
<dbReference type="Proteomes" id="UP000325755">
    <property type="component" value="Chromosome"/>
</dbReference>
<evidence type="ECO:0000256" key="2">
    <source>
        <dbReference type="ARBA" id="ARBA00022908"/>
    </source>
</evidence>
<dbReference type="OrthoDB" id="5567253at2"/>
<dbReference type="InterPro" id="IPR010998">
    <property type="entry name" value="Integrase_recombinase_N"/>
</dbReference>
<keyword evidence="2" id="KW-0229">DNA integration</keyword>
<comment type="similarity">
    <text evidence="1">Belongs to the 'phage' integrase family.</text>
</comment>
<feature type="domain" description="Integrase DNA-binding" evidence="4">
    <location>
        <begin position="29"/>
        <end position="96"/>
    </location>
</feature>
<protein>
    <submittedName>
        <fullName evidence="5">DUF4102 domain-containing protein</fullName>
    </submittedName>
</protein>
<accession>A0A5Q0BKX9</accession>
<dbReference type="AlphaFoldDB" id="A0A5Q0BKX9"/>
<dbReference type="PANTHER" id="PTHR30629:SF2">
    <property type="entry name" value="PROPHAGE INTEGRASE INTS-RELATED"/>
    <property type="match status" value="1"/>
</dbReference>
<dbReference type="InterPro" id="IPR050808">
    <property type="entry name" value="Phage_Integrase"/>
</dbReference>
<evidence type="ECO:0000313" key="6">
    <source>
        <dbReference type="Proteomes" id="UP000325755"/>
    </source>
</evidence>
<dbReference type="GO" id="GO:0015074">
    <property type="term" value="P:DNA integration"/>
    <property type="evidence" value="ECO:0007669"/>
    <property type="project" value="UniProtKB-KW"/>
</dbReference>
<evidence type="ECO:0000259" key="4">
    <source>
        <dbReference type="Pfam" id="PF13356"/>
    </source>
</evidence>
<dbReference type="Gene3D" id="3.30.160.390">
    <property type="entry name" value="Integrase, DNA-binding domain"/>
    <property type="match status" value="1"/>
</dbReference>
<reference evidence="5 6" key="1">
    <citation type="submission" date="2019-09" db="EMBL/GenBank/DDBJ databases">
        <title>Ecophysiology of the spiral-shaped methanotroph Methylospira mobilis as revealed by the complete genome sequence.</title>
        <authorList>
            <person name="Oshkin I.Y."/>
            <person name="Dedysh S.N."/>
            <person name="Miroshnikov K."/>
            <person name="Danilova O.V."/>
            <person name="Hakobyan A."/>
            <person name="Liesack W."/>
        </authorList>
    </citation>
    <scope>NUCLEOTIDE SEQUENCE [LARGE SCALE GENOMIC DNA]</scope>
    <source>
        <strain evidence="5 6">Shm1</strain>
    </source>
</reference>
<evidence type="ECO:0000256" key="1">
    <source>
        <dbReference type="ARBA" id="ARBA00008857"/>
    </source>
</evidence>
<dbReference type="RefSeq" id="WP_153248774.1">
    <property type="nucleotide sequence ID" value="NZ_CP044205.1"/>
</dbReference>
<gene>
    <name evidence="5" type="ORF">F6R98_09220</name>
</gene>
<keyword evidence="3" id="KW-0238">DNA-binding</keyword>
<dbReference type="GO" id="GO:0003677">
    <property type="term" value="F:DNA binding"/>
    <property type="evidence" value="ECO:0007669"/>
    <property type="project" value="UniProtKB-KW"/>
</dbReference>
<dbReference type="PANTHER" id="PTHR30629">
    <property type="entry name" value="PROPHAGE INTEGRASE"/>
    <property type="match status" value="1"/>
</dbReference>
<proteinExistence type="inferred from homology"/>
<dbReference type="KEGG" id="mmob:F6R98_09220"/>